<protein>
    <submittedName>
        <fullName evidence="2">Uncharacterized protein</fullName>
    </submittedName>
</protein>
<reference evidence="2" key="1">
    <citation type="submission" date="2016-03" db="EMBL/GenBank/DDBJ databases">
        <title>Mechanisms controlling the formation of the plant cell surface in tip-growing cells are functionally conserved among land plants.</title>
        <authorList>
            <person name="Honkanen S."/>
            <person name="Jones V.A."/>
            <person name="Morieri G."/>
            <person name="Champion C."/>
            <person name="Hetherington A.J."/>
            <person name="Kelly S."/>
            <person name="Saint-Marcoux D."/>
            <person name="Proust H."/>
            <person name="Prescott H."/>
            <person name="Dolan L."/>
        </authorList>
    </citation>
    <scope>NUCLEOTIDE SEQUENCE [LARGE SCALE GENOMIC DNA]</scope>
    <source>
        <tissue evidence="2">Whole gametophyte</tissue>
    </source>
</reference>
<feature type="compositionally biased region" description="Polar residues" evidence="1">
    <location>
        <begin position="115"/>
        <end position="124"/>
    </location>
</feature>
<feature type="compositionally biased region" description="Basic and acidic residues" evidence="1">
    <location>
        <begin position="148"/>
        <end position="165"/>
    </location>
</feature>
<evidence type="ECO:0000313" key="2">
    <source>
        <dbReference type="EMBL" id="OAE33663.1"/>
    </source>
</evidence>
<dbReference type="Proteomes" id="UP000077202">
    <property type="component" value="Unassembled WGS sequence"/>
</dbReference>
<feature type="compositionally biased region" description="Basic and acidic residues" evidence="1">
    <location>
        <begin position="49"/>
        <end position="66"/>
    </location>
</feature>
<accession>A0A176WM25</accession>
<dbReference type="EMBL" id="LVLJ01000592">
    <property type="protein sequence ID" value="OAE33663.1"/>
    <property type="molecule type" value="Genomic_DNA"/>
</dbReference>
<evidence type="ECO:0000313" key="3">
    <source>
        <dbReference type="Proteomes" id="UP000077202"/>
    </source>
</evidence>
<feature type="compositionally biased region" description="Basic and acidic residues" evidence="1">
    <location>
        <begin position="97"/>
        <end position="114"/>
    </location>
</feature>
<dbReference type="AlphaFoldDB" id="A0A176WM25"/>
<feature type="compositionally biased region" description="Basic residues" evidence="1">
    <location>
        <begin position="67"/>
        <end position="76"/>
    </location>
</feature>
<organism evidence="2 3">
    <name type="scientific">Marchantia polymorpha subsp. ruderalis</name>
    <dbReference type="NCBI Taxonomy" id="1480154"/>
    <lineage>
        <taxon>Eukaryota</taxon>
        <taxon>Viridiplantae</taxon>
        <taxon>Streptophyta</taxon>
        <taxon>Embryophyta</taxon>
        <taxon>Marchantiophyta</taxon>
        <taxon>Marchantiopsida</taxon>
        <taxon>Marchantiidae</taxon>
        <taxon>Marchantiales</taxon>
        <taxon>Marchantiaceae</taxon>
        <taxon>Marchantia</taxon>
    </lineage>
</organism>
<name>A0A176WM25_MARPO</name>
<keyword evidence="3" id="KW-1185">Reference proteome</keyword>
<proteinExistence type="predicted"/>
<feature type="region of interest" description="Disordered" evidence="1">
    <location>
        <begin position="17"/>
        <end position="127"/>
    </location>
</feature>
<feature type="region of interest" description="Disordered" evidence="1">
    <location>
        <begin position="148"/>
        <end position="171"/>
    </location>
</feature>
<gene>
    <name evidence="2" type="ORF">AXG93_4689s1500</name>
</gene>
<comment type="caution">
    <text evidence="2">The sequence shown here is derived from an EMBL/GenBank/DDBJ whole genome shotgun (WGS) entry which is preliminary data.</text>
</comment>
<feature type="compositionally biased region" description="Basic and acidic residues" evidence="1">
    <location>
        <begin position="77"/>
        <end position="87"/>
    </location>
</feature>
<evidence type="ECO:0000256" key="1">
    <source>
        <dbReference type="SAM" id="MobiDB-lite"/>
    </source>
</evidence>
<sequence>MMRYRKAIRVGFITPPLKEDAQVNQVEQCPEEQDDENRWLDEETMVGRVETRSAPRKKESTTEKAKRDKKGAKKKYSKETESREQKKGASPKTFESSVKKESSAKKDKTVEELRTSSQDNSQSDGPALKILQKAYALDIKDEVGELLREELEKTPPRKTKEKESVTAEAPA</sequence>